<feature type="chain" id="PRO_5038405031" evidence="8">
    <location>
        <begin position="23"/>
        <end position="291"/>
    </location>
</feature>
<dbReference type="SUPFAM" id="SSF56954">
    <property type="entry name" value="Outer membrane efflux proteins (OEP)"/>
    <property type="match status" value="1"/>
</dbReference>
<dbReference type="GO" id="GO:0009279">
    <property type="term" value="C:cell outer membrane"/>
    <property type="evidence" value="ECO:0007669"/>
    <property type="project" value="UniProtKB-SubCell"/>
</dbReference>
<dbReference type="EMBL" id="JADINB010000061">
    <property type="protein sequence ID" value="MBO8428799.1"/>
    <property type="molecule type" value="Genomic_DNA"/>
</dbReference>
<dbReference type="GO" id="GO:0015562">
    <property type="term" value="F:efflux transmembrane transporter activity"/>
    <property type="evidence" value="ECO:0007669"/>
    <property type="project" value="InterPro"/>
</dbReference>
<name>A0A9D9DJI6_9BACT</name>
<comment type="similarity">
    <text evidence="2">Belongs to the outer membrane factor (OMF) (TC 1.B.17) family.</text>
</comment>
<keyword evidence="3" id="KW-0813">Transport</keyword>
<keyword evidence="4" id="KW-1134">Transmembrane beta strand</keyword>
<accession>A0A9D9DJI6</accession>
<keyword evidence="6" id="KW-0472">Membrane</keyword>
<protein>
    <submittedName>
        <fullName evidence="9">TolC family protein</fullName>
    </submittedName>
</protein>
<dbReference type="PANTHER" id="PTHR30026">
    <property type="entry name" value="OUTER MEMBRANE PROTEIN TOLC"/>
    <property type="match status" value="1"/>
</dbReference>
<proteinExistence type="inferred from homology"/>
<evidence type="ECO:0000256" key="3">
    <source>
        <dbReference type="ARBA" id="ARBA00022448"/>
    </source>
</evidence>
<dbReference type="GO" id="GO:0015288">
    <property type="term" value="F:porin activity"/>
    <property type="evidence" value="ECO:0007669"/>
    <property type="project" value="TreeGrafter"/>
</dbReference>
<evidence type="ECO:0000313" key="10">
    <source>
        <dbReference type="Proteomes" id="UP000823635"/>
    </source>
</evidence>
<evidence type="ECO:0000313" key="9">
    <source>
        <dbReference type="EMBL" id="MBO8428799.1"/>
    </source>
</evidence>
<evidence type="ECO:0000256" key="2">
    <source>
        <dbReference type="ARBA" id="ARBA00007613"/>
    </source>
</evidence>
<keyword evidence="8" id="KW-0732">Signal</keyword>
<reference evidence="9" key="1">
    <citation type="submission" date="2020-10" db="EMBL/GenBank/DDBJ databases">
        <authorList>
            <person name="Gilroy R."/>
        </authorList>
    </citation>
    <scope>NUCLEOTIDE SEQUENCE</scope>
    <source>
        <strain evidence="9">15467</strain>
    </source>
</reference>
<feature type="signal peptide" evidence="8">
    <location>
        <begin position="1"/>
        <end position="22"/>
    </location>
</feature>
<evidence type="ECO:0000256" key="4">
    <source>
        <dbReference type="ARBA" id="ARBA00022452"/>
    </source>
</evidence>
<dbReference type="AlphaFoldDB" id="A0A9D9DJI6"/>
<dbReference type="InterPro" id="IPR051906">
    <property type="entry name" value="TolC-like"/>
</dbReference>
<dbReference type="PANTHER" id="PTHR30026:SF20">
    <property type="entry name" value="OUTER MEMBRANE PROTEIN TOLC"/>
    <property type="match status" value="1"/>
</dbReference>
<evidence type="ECO:0000256" key="6">
    <source>
        <dbReference type="ARBA" id="ARBA00023136"/>
    </source>
</evidence>
<dbReference type="Pfam" id="PF02321">
    <property type="entry name" value="OEP"/>
    <property type="match status" value="1"/>
</dbReference>
<gene>
    <name evidence="9" type="ORF">IAC68_02555</name>
</gene>
<evidence type="ECO:0000256" key="7">
    <source>
        <dbReference type="ARBA" id="ARBA00023237"/>
    </source>
</evidence>
<reference evidence="9" key="2">
    <citation type="journal article" date="2021" name="PeerJ">
        <title>Extensive microbial diversity within the chicken gut microbiome revealed by metagenomics and culture.</title>
        <authorList>
            <person name="Gilroy R."/>
            <person name="Ravi A."/>
            <person name="Getino M."/>
            <person name="Pursley I."/>
            <person name="Horton D.L."/>
            <person name="Alikhan N.F."/>
            <person name="Baker D."/>
            <person name="Gharbi K."/>
            <person name="Hall N."/>
            <person name="Watson M."/>
            <person name="Adriaenssens E.M."/>
            <person name="Foster-Nyarko E."/>
            <person name="Jarju S."/>
            <person name="Secka A."/>
            <person name="Antonio M."/>
            <person name="Oren A."/>
            <person name="Chaudhuri R.R."/>
            <person name="La Ragione R."/>
            <person name="Hildebrand F."/>
            <person name="Pallen M.J."/>
        </authorList>
    </citation>
    <scope>NUCLEOTIDE SEQUENCE</scope>
    <source>
        <strain evidence="9">15467</strain>
    </source>
</reference>
<evidence type="ECO:0000256" key="1">
    <source>
        <dbReference type="ARBA" id="ARBA00004442"/>
    </source>
</evidence>
<comment type="caution">
    <text evidence="9">The sequence shown here is derived from an EMBL/GenBank/DDBJ whole genome shotgun (WGS) entry which is preliminary data.</text>
</comment>
<keyword evidence="5" id="KW-0812">Transmembrane</keyword>
<keyword evidence="7" id="KW-0998">Cell outer membrane</keyword>
<organism evidence="9 10">
    <name type="scientific">Candidatus Egerieousia excrementavium</name>
    <dbReference type="NCBI Taxonomy" id="2840778"/>
    <lineage>
        <taxon>Bacteria</taxon>
        <taxon>Pseudomonadati</taxon>
        <taxon>Bacteroidota</taxon>
        <taxon>Bacteroidia</taxon>
        <taxon>Bacteroidales</taxon>
        <taxon>Candidatus Egerieousia</taxon>
    </lineage>
</organism>
<evidence type="ECO:0000256" key="5">
    <source>
        <dbReference type="ARBA" id="ARBA00022692"/>
    </source>
</evidence>
<dbReference type="Gene3D" id="1.20.1600.10">
    <property type="entry name" value="Outer membrane efflux proteins (OEP)"/>
    <property type="match status" value="1"/>
</dbReference>
<sequence>MKRMIFTLCWLLLGWQVSTAQQANKKWTLQDCLDYALENNIQLKQSHNDYLSGLEDTEEAKAARLPSLSASVTQGFTNYPSGNATERNSYTGNYGLNAGVTLYEGGCLRFGVKQSEMQNDIDKLLLDEAANDIRIAIVQAYMQALYAEEAVVIAQNTADVSRAELDRARVMHEVGTISRVDLAQLESQWASDSYQVVVSQATLNDYKLQLKQLLELDILEEIELADADFGEERILSLLPEKSSVYSRAMDSMPQIARSALDIGDCKLNCKPSAVAELVQTMPRRSVIVNEV</sequence>
<dbReference type="GO" id="GO:1990281">
    <property type="term" value="C:efflux pump complex"/>
    <property type="evidence" value="ECO:0007669"/>
    <property type="project" value="TreeGrafter"/>
</dbReference>
<dbReference type="InterPro" id="IPR003423">
    <property type="entry name" value="OMP_efflux"/>
</dbReference>
<evidence type="ECO:0000256" key="8">
    <source>
        <dbReference type="SAM" id="SignalP"/>
    </source>
</evidence>
<dbReference type="Proteomes" id="UP000823635">
    <property type="component" value="Unassembled WGS sequence"/>
</dbReference>
<comment type="subcellular location">
    <subcellularLocation>
        <location evidence="1">Cell outer membrane</location>
    </subcellularLocation>
</comment>